<gene>
    <name evidence="1" type="ORF">HanXRQr2_Chr10g0458851</name>
</gene>
<evidence type="ECO:0000313" key="1">
    <source>
        <dbReference type="EMBL" id="KAF5787973.1"/>
    </source>
</evidence>
<dbReference type="AlphaFoldDB" id="A0A9K3N653"/>
<name>A0A9K3N653_HELAN</name>
<protein>
    <submittedName>
        <fullName evidence="1">Uncharacterized protein</fullName>
    </submittedName>
</protein>
<dbReference type="EMBL" id="MNCJ02000325">
    <property type="protein sequence ID" value="KAF5787973.1"/>
    <property type="molecule type" value="Genomic_DNA"/>
</dbReference>
<dbReference type="Proteomes" id="UP000215914">
    <property type="component" value="Unassembled WGS sequence"/>
</dbReference>
<sequence length="227" mass="25108">MTRSSSSVAFLNISGFLKISEIAHSTVTAELSVPPASNTCVKALTPCLSSLTSRFGSSASCNNKSTISVATNFSPSAFRRELCSSKTCSKNRSNFLLTAFIRFTYPCRSMKSIHGIESPILNTPFNKNNSSNIFLNSSGLTTEFSDSSKYLFPNTILLITFKLTVDKRSFNRISCLEDLNIVFINEYVSSTRIYSYDSSRFALNNSITHILRACLQYAPYGDHVISE</sequence>
<dbReference type="Gramene" id="mRNA:HanXRQr2_Chr10g0458851">
    <property type="protein sequence ID" value="mRNA:HanXRQr2_Chr10g0458851"/>
    <property type="gene ID" value="HanXRQr2_Chr10g0458851"/>
</dbReference>
<accession>A0A9K3N653</accession>
<evidence type="ECO:0000313" key="2">
    <source>
        <dbReference type="Proteomes" id="UP000215914"/>
    </source>
</evidence>
<organism evidence="1 2">
    <name type="scientific">Helianthus annuus</name>
    <name type="common">Common sunflower</name>
    <dbReference type="NCBI Taxonomy" id="4232"/>
    <lineage>
        <taxon>Eukaryota</taxon>
        <taxon>Viridiplantae</taxon>
        <taxon>Streptophyta</taxon>
        <taxon>Embryophyta</taxon>
        <taxon>Tracheophyta</taxon>
        <taxon>Spermatophyta</taxon>
        <taxon>Magnoliopsida</taxon>
        <taxon>eudicotyledons</taxon>
        <taxon>Gunneridae</taxon>
        <taxon>Pentapetalae</taxon>
        <taxon>asterids</taxon>
        <taxon>campanulids</taxon>
        <taxon>Asterales</taxon>
        <taxon>Asteraceae</taxon>
        <taxon>Asteroideae</taxon>
        <taxon>Heliantheae alliance</taxon>
        <taxon>Heliantheae</taxon>
        <taxon>Helianthus</taxon>
    </lineage>
</organism>
<keyword evidence="2" id="KW-1185">Reference proteome</keyword>
<reference evidence="1" key="2">
    <citation type="submission" date="2020-06" db="EMBL/GenBank/DDBJ databases">
        <title>Helianthus annuus Genome sequencing and assembly Release 2.</title>
        <authorList>
            <person name="Gouzy J."/>
            <person name="Langlade N."/>
            <person name="Munos S."/>
        </authorList>
    </citation>
    <scope>NUCLEOTIDE SEQUENCE</scope>
    <source>
        <tissue evidence="1">Leaves</tissue>
    </source>
</reference>
<proteinExistence type="predicted"/>
<comment type="caution">
    <text evidence="1">The sequence shown here is derived from an EMBL/GenBank/DDBJ whole genome shotgun (WGS) entry which is preliminary data.</text>
</comment>
<reference evidence="1" key="1">
    <citation type="journal article" date="2017" name="Nature">
        <title>The sunflower genome provides insights into oil metabolism, flowering and Asterid evolution.</title>
        <authorList>
            <person name="Badouin H."/>
            <person name="Gouzy J."/>
            <person name="Grassa C.J."/>
            <person name="Murat F."/>
            <person name="Staton S.E."/>
            <person name="Cottret L."/>
            <person name="Lelandais-Briere C."/>
            <person name="Owens G.L."/>
            <person name="Carrere S."/>
            <person name="Mayjonade B."/>
            <person name="Legrand L."/>
            <person name="Gill N."/>
            <person name="Kane N.C."/>
            <person name="Bowers J.E."/>
            <person name="Hubner S."/>
            <person name="Bellec A."/>
            <person name="Berard A."/>
            <person name="Berges H."/>
            <person name="Blanchet N."/>
            <person name="Boniface M.C."/>
            <person name="Brunel D."/>
            <person name="Catrice O."/>
            <person name="Chaidir N."/>
            <person name="Claudel C."/>
            <person name="Donnadieu C."/>
            <person name="Faraut T."/>
            <person name="Fievet G."/>
            <person name="Helmstetter N."/>
            <person name="King M."/>
            <person name="Knapp S.J."/>
            <person name="Lai Z."/>
            <person name="Le Paslier M.C."/>
            <person name="Lippi Y."/>
            <person name="Lorenzon L."/>
            <person name="Mandel J.R."/>
            <person name="Marage G."/>
            <person name="Marchand G."/>
            <person name="Marquand E."/>
            <person name="Bret-Mestries E."/>
            <person name="Morien E."/>
            <person name="Nambeesan S."/>
            <person name="Nguyen T."/>
            <person name="Pegot-Espagnet P."/>
            <person name="Pouilly N."/>
            <person name="Raftis F."/>
            <person name="Sallet E."/>
            <person name="Schiex T."/>
            <person name="Thomas J."/>
            <person name="Vandecasteele C."/>
            <person name="Vares D."/>
            <person name="Vear F."/>
            <person name="Vautrin S."/>
            <person name="Crespi M."/>
            <person name="Mangin B."/>
            <person name="Burke J.M."/>
            <person name="Salse J."/>
            <person name="Munos S."/>
            <person name="Vincourt P."/>
            <person name="Rieseberg L.H."/>
            <person name="Langlade N.B."/>
        </authorList>
    </citation>
    <scope>NUCLEOTIDE SEQUENCE</scope>
    <source>
        <tissue evidence="1">Leaves</tissue>
    </source>
</reference>